<feature type="transmembrane region" description="Helical" evidence="7">
    <location>
        <begin position="67"/>
        <end position="84"/>
    </location>
</feature>
<dbReference type="GO" id="GO:0005886">
    <property type="term" value="C:plasma membrane"/>
    <property type="evidence" value="ECO:0007669"/>
    <property type="project" value="UniProtKB-SubCell"/>
</dbReference>
<comment type="caution">
    <text evidence="9">The sequence shown here is derived from an EMBL/GenBank/DDBJ whole genome shotgun (WGS) entry which is preliminary data.</text>
</comment>
<dbReference type="PRINTS" id="PR01837">
    <property type="entry name" value="MGTCSAPBPROT"/>
</dbReference>
<evidence type="ECO:0000256" key="7">
    <source>
        <dbReference type="SAM" id="Phobius"/>
    </source>
</evidence>
<reference evidence="9 10" key="1">
    <citation type="journal article" date="2013" name="PLoS ONE">
        <title>Enrichment and Genome Sequence of the Group I.1a Ammonia-Oxidizing Archaeon ?Ca. Nitrosotenuis uzonensis? Representing a Clade Globally.</title>
        <authorList>
            <person name="Lebedeva E.V."/>
            <person name="Hatzenpichler R."/>
            <person name="Pelletier E."/>
            <person name="Schuster N."/>
            <person name="Hauzmayer S."/>
            <person name="Bulaev A."/>
            <person name="Grigor'eva N.V."/>
            <person name="Galushko A."/>
            <person name="Schmid M."/>
            <person name="Palatinszky M."/>
            <person name="Le Paslier D."/>
            <person name="Daims H."/>
            <person name="Wagner M."/>
        </authorList>
    </citation>
    <scope>NUCLEOTIDE SEQUENCE [LARGE SCALE GENOMIC DNA]</scope>
    <source>
        <strain evidence="9 10">N4</strain>
    </source>
</reference>
<dbReference type="EMBL" id="CBTY010000006">
    <property type="protein sequence ID" value="CDI05206.1"/>
    <property type="molecule type" value="Genomic_DNA"/>
</dbReference>
<evidence type="ECO:0000256" key="2">
    <source>
        <dbReference type="ARBA" id="ARBA00022475"/>
    </source>
</evidence>
<feature type="region of interest" description="Disordered" evidence="6">
    <location>
        <begin position="141"/>
        <end position="160"/>
    </location>
</feature>
<feature type="transmembrane region" description="Helical" evidence="7">
    <location>
        <begin position="114"/>
        <end position="131"/>
    </location>
</feature>
<evidence type="ECO:0000256" key="1">
    <source>
        <dbReference type="ARBA" id="ARBA00004651"/>
    </source>
</evidence>
<evidence type="ECO:0000256" key="5">
    <source>
        <dbReference type="ARBA" id="ARBA00023136"/>
    </source>
</evidence>
<feature type="domain" description="MgtC/SapB/SrpB/YhiD N-terminal" evidence="8">
    <location>
        <begin position="18"/>
        <end position="128"/>
    </location>
</feature>
<protein>
    <submittedName>
        <fullName evidence="9">MgtC family magnesium (Mg2+) transporter</fullName>
    </submittedName>
</protein>
<keyword evidence="10" id="KW-1185">Reference proteome</keyword>
<dbReference type="InterPro" id="IPR003416">
    <property type="entry name" value="MgtC/SapB/SrpB/YhiD_fam"/>
</dbReference>
<organism evidence="9 10">
    <name type="scientific">Candidatus Nitrosotenuis uzonensis</name>
    <dbReference type="NCBI Taxonomy" id="1407055"/>
    <lineage>
        <taxon>Archaea</taxon>
        <taxon>Nitrososphaerota</taxon>
        <taxon>Candidatus Nitrosotenuis</taxon>
    </lineage>
</organism>
<keyword evidence="3 7" id="KW-0812">Transmembrane</keyword>
<evidence type="ECO:0000256" key="3">
    <source>
        <dbReference type="ARBA" id="ARBA00022692"/>
    </source>
</evidence>
<feature type="transmembrane region" description="Helical" evidence="7">
    <location>
        <begin position="37"/>
        <end position="55"/>
    </location>
</feature>
<dbReference type="Proteomes" id="UP000018159">
    <property type="component" value="Unassembled WGS sequence"/>
</dbReference>
<comment type="subcellular location">
    <subcellularLocation>
        <location evidence="1">Cell membrane</location>
        <topology evidence="1">Multi-pass membrane protein</topology>
    </subcellularLocation>
</comment>
<dbReference type="AlphaFoldDB" id="V6AR61"/>
<name>V6AR61_9ARCH</name>
<keyword evidence="5 7" id="KW-0472">Membrane</keyword>
<evidence type="ECO:0000259" key="8">
    <source>
        <dbReference type="Pfam" id="PF02308"/>
    </source>
</evidence>
<evidence type="ECO:0000256" key="6">
    <source>
        <dbReference type="SAM" id="MobiDB-lite"/>
    </source>
</evidence>
<keyword evidence="2" id="KW-1003">Cell membrane</keyword>
<accession>V6AR61</accession>
<evidence type="ECO:0000313" key="9">
    <source>
        <dbReference type="EMBL" id="CDI05206.1"/>
    </source>
</evidence>
<dbReference type="Pfam" id="PF02308">
    <property type="entry name" value="MgtC"/>
    <property type="match status" value="1"/>
</dbReference>
<dbReference type="RefSeq" id="WP_052370033.1">
    <property type="nucleotide sequence ID" value="NZ_CBTY010000006.1"/>
</dbReference>
<dbReference type="InterPro" id="IPR049177">
    <property type="entry name" value="MgtC_SapB_SrpB_YhiD_N"/>
</dbReference>
<dbReference type="PANTHER" id="PTHR33778:SF1">
    <property type="entry name" value="MAGNESIUM TRANSPORTER YHID-RELATED"/>
    <property type="match status" value="1"/>
</dbReference>
<dbReference type="PANTHER" id="PTHR33778">
    <property type="entry name" value="PROTEIN MGTC"/>
    <property type="match status" value="1"/>
</dbReference>
<feature type="compositionally biased region" description="Acidic residues" evidence="6">
    <location>
        <begin position="149"/>
        <end position="160"/>
    </location>
</feature>
<keyword evidence="4 7" id="KW-1133">Transmembrane helix</keyword>
<feature type="transmembrane region" description="Helical" evidence="7">
    <location>
        <begin position="12"/>
        <end position="28"/>
    </location>
</feature>
<proteinExistence type="predicted"/>
<dbReference type="STRING" id="1407055.NITUZ_140281"/>
<dbReference type="OrthoDB" id="7631at2157"/>
<evidence type="ECO:0000313" key="10">
    <source>
        <dbReference type="Proteomes" id="UP000018159"/>
    </source>
</evidence>
<sequence>MFEFINGTELKVLINFGFSMLAGILIGIERESRGKPAGISTFSLVISGSMVFTFLSSQVDPASTTRIAAYVVGGIGFLGGGMIIKGDIKNIFNLTTAASIWFAASIGMAIGFGYYFLAIIGIIVCVLTPRIPHITKIKKSKAVPKSQNSEDDYTPPLDSD</sequence>
<evidence type="ECO:0000256" key="4">
    <source>
        <dbReference type="ARBA" id="ARBA00022989"/>
    </source>
</evidence>
<gene>
    <name evidence="9" type="ORF">NITUZ_140281</name>
</gene>